<proteinExistence type="predicted"/>
<reference evidence="2 3" key="1">
    <citation type="journal article" date="2015" name="Proc. Natl. Acad. Sci. U.S.A.">
        <title>The resurrection genome of Boea hygrometrica: A blueprint for survival of dehydration.</title>
        <authorList>
            <person name="Xiao L."/>
            <person name="Yang G."/>
            <person name="Zhang L."/>
            <person name="Yang X."/>
            <person name="Zhao S."/>
            <person name="Ji Z."/>
            <person name="Zhou Q."/>
            <person name="Hu M."/>
            <person name="Wang Y."/>
            <person name="Chen M."/>
            <person name="Xu Y."/>
            <person name="Jin H."/>
            <person name="Xiao X."/>
            <person name="Hu G."/>
            <person name="Bao F."/>
            <person name="Hu Y."/>
            <person name="Wan P."/>
            <person name="Li L."/>
            <person name="Deng X."/>
            <person name="Kuang T."/>
            <person name="Xiang C."/>
            <person name="Zhu J.K."/>
            <person name="Oliver M.J."/>
            <person name="He Y."/>
        </authorList>
    </citation>
    <scope>NUCLEOTIDE SEQUENCE [LARGE SCALE GENOMIC DNA]</scope>
    <source>
        <strain evidence="3">cv. XS01</strain>
    </source>
</reference>
<dbReference type="PANTHER" id="PTHR45023">
    <property type="match status" value="1"/>
</dbReference>
<evidence type="ECO:0000313" key="3">
    <source>
        <dbReference type="Proteomes" id="UP000250235"/>
    </source>
</evidence>
<protein>
    <recommendedName>
        <fullName evidence="4">Myb-like domain-containing protein</fullName>
    </recommendedName>
</protein>
<dbReference type="PANTHER" id="PTHR45023:SF4">
    <property type="entry name" value="GLYCINE-RICH PROTEIN-RELATED"/>
    <property type="match status" value="1"/>
</dbReference>
<gene>
    <name evidence="2" type="ORF">F511_01269</name>
</gene>
<keyword evidence="3" id="KW-1185">Reference proteome</keyword>
<dbReference type="EMBL" id="KV003144">
    <property type="protein sequence ID" value="KZV37401.1"/>
    <property type="molecule type" value="Genomic_DNA"/>
</dbReference>
<dbReference type="Proteomes" id="UP000250235">
    <property type="component" value="Unassembled WGS sequence"/>
</dbReference>
<name>A0A2Z7BS33_9LAMI</name>
<evidence type="ECO:0008006" key="4">
    <source>
        <dbReference type="Google" id="ProtNLM"/>
    </source>
</evidence>
<feature type="region of interest" description="Disordered" evidence="1">
    <location>
        <begin position="21"/>
        <end position="43"/>
    </location>
</feature>
<evidence type="ECO:0000313" key="2">
    <source>
        <dbReference type="EMBL" id="KZV37401.1"/>
    </source>
</evidence>
<dbReference type="AlphaFoldDB" id="A0A2Z7BS33"/>
<dbReference type="OrthoDB" id="1225588at2759"/>
<feature type="region of interest" description="Disordered" evidence="1">
    <location>
        <begin position="155"/>
        <end position="187"/>
    </location>
</feature>
<accession>A0A2Z7BS33</accession>
<sequence length="236" mass="26933">MPPPNYWPITNNPYLTPSTYYGYHNPQPNDFPLEKEPATPTSVPETQLSERETLIDLEHLDNVDVGGEGKKKRSNWSKAEDEVLARSFVTISDDPIIDNEQKADAFCGRVASYAGLWEKSAFERRTSIHRVFLAKRQRLVKICFGRAMERSDRHCTGRMRRHEERSAGARRPAGELSNDDVSSNVSNQQEVTAQTSSWYLKLAIAKRCRLNKSIRQRFASALKIQQMACAMIKTSR</sequence>
<organism evidence="2 3">
    <name type="scientific">Dorcoceras hygrometricum</name>
    <dbReference type="NCBI Taxonomy" id="472368"/>
    <lineage>
        <taxon>Eukaryota</taxon>
        <taxon>Viridiplantae</taxon>
        <taxon>Streptophyta</taxon>
        <taxon>Embryophyta</taxon>
        <taxon>Tracheophyta</taxon>
        <taxon>Spermatophyta</taxon>
        <taxon>Magnoliopsida</taxon>
        <taxon>eudicotyledons</taxon>
        <taxon>Gunneridae</taxon>
        <taxon>Pentapetalae</taxon>
        <taxon>asterids</taxon>
        <taxon>lamiids</taxon>
        <taxon>Lamiales</taxon>
        <taxon>Gesneriaceae</taxon>
        <taxon>Didymocarpoideae</taxon>
        <taxon>Trichosporeae</taxon>
        <taxon>Loxocarpinae</taxon>
        <taxon>Dorcoceras</taxon>
    </lineage>
</organism>
<feature type="compositionally biased region" description="Basic and acidic residues" evidence="1">
    <location>
        <begin position="155"/>
        <end position="167"/>
    </location>
</feature>
<evidence type="ECO:0000256" key="1">
    <source>
        <dbReference type="SAM" id="MobiDB-lite"/>
    </source>
</evidence>